<keyword evidence="1" id="KW-1185">Reference proteome</keyword>
<dbReference type="AlphaFoldDB" id="A0A915JJT1"/>
<protein>
    <submittedName>
        <fullName evidence="2">Uncharacterized protein</fullName>
    </submittedName>
</protein>
<evidence type="ECO:0000313" key="2">
    <source>
        <dbReference type="WBParaSite" id="nRc.2.0.1.t26363-RA"/>
    </source>
</evidence>
<dbReference type="Proteomes" id="UP000887565">
    <property type="component" value="Unplaced"/>
</dbReference>
<accession>A0A915JJT1</accession>
<name>A0A915JJT1_ROMCU</name>
<proteinExistence type="predicted"/>
<evidence type="ECO:0000313" key="1">
    <source>
        <dbReference type="Proteomes" id="UP000887565"/>
    </source>
</evidence>
<organism evidence="1 2">
    <name type="scientific">Romanomermis culicivorax</name>
    <name type="common">Nematode worm</name>
    <dbReference type="NCBI Taxonomy" id="13658"/>
    <lineage>
        <taxon>Eukaryota</taxon>
        <taxon>Metazoa</taxon>
        <taxon>Ecdysozoa</taxon>
        <taxon>Nematoda</taxon>
        <taxon>Enoplea</taxon>
        <taxon>Dorylaimia</taxon>
        <taxon>Mermithida</taxon>
        <taxon>Mermithoidea</taxon>
        <taxon>Mermithidae</taxon>
        <taxon>Romanomermis</taxon>
    </lineage>
</organism>
<dbReference type="WBParaSite" id="nRc.2.0.1.t26363-RA">
    <property type="protein sequence ID" value="nRc.2.0.1.t26363-RA"/>
    <property type="gene ID" value="nRc.2.0.1.g26363"/>
</dbReference>
<reference evidence="2" key="1">
    <citation type="submission" date="2022-11" db="UniProtKB">
        <authorList>
            <consortium name="WormBaseParasite"/>
        </authorList>
    </citation>
    <scope>IDENTIFICATION</scope>
</reference>
<sequence>MQLTFLLLQLQEQEVNCPFKHTVWKQDLEFKISDDGFPHLNGHVNGYTLHLMHIGDLQKQIKTPKVRVCGQMELLALIFLMAHKVIWLY</sequence>